<evidence type="ECO:0000259" key="1">
    <source>
        <dbReference type="PROSITE" id="PS50206"/>
    </source>
</evidence>
<keyword evidence="2" id="KW-0548">Nucleotidyltransferase</keyword>
<dbReference type="PANTHER" id="PTHR10953:SF102">
    <property type="entry name" value="ADENYLYLTRANSFERASE AND SULFURTRANSFERASE MOCS3"/>
    <property type="match status" value="1"/>
</dbReference>
<dbReference type="EMBL" id="CP109527">
    <property type="protein sequence ID" value="WTY35870.1"/>
    <property type="molecule type" value="Genomic_DNA"/>
</dbReference>
<gene>
    <name evidence="2" type="primary">moeZ</name>
    <name evidence="2" type="ORF">OG308_32240</name>
</gene>
<sequence length="393" mass="42242">MSLNGTLPPLVEPAAELTKDEIARYSRHLIIPDLGVDGQKRLKNAKVLVIGAGGLGSPALLYLAAAGVGTLGIVEFDEVDASNLQRQIIHGESDIGRPKADSARDSILEINSGIDVRLHKIRLEPENAVELFAEYDLIVDGTDNFATRYLVNDAAVLAGKPYVWGSIYRFEGQVSVFWEDAPDGRGINYRDLYPEAPPPGMVPSCAEGGVLGVLCASIGSVMVTEAIKLITGIGETLLGRLMVYDALDMNYRTIKLRRDPQREPITELIDYDAFCGVVSEEGTAAAAGSTITAAELKDLLDADKIELIDVREPVEWDIVHIAGATLIPKDRILSGEALSELPQNKPIVLHCKTGIRSAEALAALKRAGFADATHLQGGVVAWAKQVDPSLPVY</sequence>
<dbReference type="CDD" id="cd00158">
    <property type="entry name" value="RHOD"/>
    <property type="match status" value="1"/>
</dbReference>
<proteinExistence type="predicted"/>
<evidence type="ECO:0000313" key="2">
    <source>
        <dbReference type="EMBL" id="WTY35870.1"/>
    </source>
</evidence>
<dbReference type="PROSITE" id="PS50206">
    <property type="entry name" value="RHODANESE_3"/>
    <property type="match status" value="1"/>
</dbReference>
<evidence type="ECO:0000313" key="3">
    <source>
        <dbReference type="Proteomes" id="UP001621418"/>
    </source>
</evidence>
<keyword evidence="2" id="KW-0808">Transferase</keyword>
<accession>A0ABZ1N7H4</accession>
<dbReference type="GO" id="GO:0016779">
    <property type="term" value="F:nucleotidyltransferase activity"/>
    <property type="evidence" value="ECO:0007669"/>
    <property type="project" value="UniProtKB-KW"/>
</dbReference>
<dbReference type="PANTHER" id="PTHR10953">
    <property type="entry name" value="UBIQUITIN-ACTIVATING ENZYME E1"/>
    <property type="match status" value="1"/>
</dbReference>
<dbReference type="Gene3D" id="3.40.50.720">
    <property type="entry name" value="NAD(P)-binding Rossmann-like Domain"/>
    <property type="match status" value="1"/>
</dbReference>
<reference evidence="2 3" key="1">
    <citation type="submission" date="2022-10" db="EMBL/GenBank/DDBJ databases">
        <title>The complete genomes of actinobacterial strains from the NBC collection.</title>
        <authorList>
            <person name="Joergensen T.S."/>
            <person name="Alvarez Arevalo M."/>
            <person name="Sterndorff E.B."/>
            <person name="Faurdal D."/>
            <person name="Vuksanovic O."/>
            <person name="Mourched A.-S."/>
            <person name="Charusanti P."/>
            <person name="Shaw S."/>
            <person name="Blin K."/>
            <person name="Weber T."/>
        </authorList>
    </citation>
    <scope>NUCLEOTIDE SEQUENCE [LARGE SCALE GENOMIC DNA]</scope>
    <source>
        <strain evidence="2 3">NBC_01413</strain>
    </source>
</reference>
<dbReference type="RefSeq" id="WP_062983640.1">
    <property type="nucleotide sequence ID" value="NZ_CP108014.1"/>
</dbReference>
<dbReference type="Pfam" id="PF00581">
    <property type="entry name" value="Rhodanese"/>
    <property type="match status" value="1"/>
</dbReference>
<dbReference type="Proteomes" id="UP001621418">
    <property type="component" value="Chromosome"/>
</dbReference>
<feature type="domain" description="Rhodanese" evidence="1">
    <location>
        <begin position="301"/>
        <end position="391"/>
    </location>
</feature>
<dbReference type="InterPro" id="IPR045886">
    <property type="entry name" value="ThiF/MoeB/HesA"/>
</dbReference>
<protein>
    <submittedName>
        <fullName evidence="2">Adenylyltransferase/sulfurtransferase MoeZ</fullName>
    </submittedName>
</protein>
<dbReference type="CDD" id="cd00757">
    <property type="entry name" value="ThiF_MoeB_HesA_family"/>
    <property type="match status" value="1"/>
</dbReference>
<dbReference type="NCBIfam" id="NF005902">
    <property type="entry name" value="PRK07878.1"/>
    <property type="match status" value="1"/>
</dbReference>
<dbReference type="InterPro" id="IPR001763">
    <property type="entry name" value="Rhodanese-like_dom"/>
</dbReference>
<name>A0ABZ1N7H4_9NOCA</name>
<dbReference type="Pfam" id="PF00899">
    <property type="entry name" value="ThiF"/>
    <property type="match status" value="1"/>
</dbReference>
<dbReference type="Gene3D" id="3.40.250.10">
    <property type="entry name" value="Rhodanese-like domain"/>
    <property type="match status" value="1"/>
</dbReference>
<dbReference type="SUPFAM" id="SSF69572">
    <property type="entry name" value="Activating enzymes of the ubiquitin-like proteins"/>
    <property type="match status" value="1"/>
</dbReference>
<keyword evidence="3" id="KW-1185">Reference proteome</keyword>
<dbReference type="GeneID" id="91378838"/>
<dbReference type="SMART" id="SM00450">
    <property type="entry name" value="RHOD"/>
    <property type="match status" value="1"/>
</dbReference>
<dbReference type="InterPro" id="IPR035985">
    <property type="entry name" value="Ubiquitin-activating_enz"/>
</dbReference>
<dbReference type="InterPro" id="IPR036873">
    <property type="entry name" value="Rhodanese-like_dom_sf"/>
</dbReference>
<organism evidence="2 3">
    <name type="scientific">Nocardia salmonicida</name>
    <dbReference type="NCBI Taxonomy" id="53431"/>
    <lineage>
        <taxon>Bacteria</taxon>
        <taxon>Bacillati</taxon>
        <taxon>Actinomycetota</taxon>
        <taxon>Actinomycetes</taxon>
        <taxon>Mycobacteriales</taxon>
        <taxon>Nocardiaceae</taxon>
        <taxon>Nocardia</taxon>
    </lineage>
</organism>
<dbReference type="NCBIfam" id="NF004281">
    <property type="entry name" value="PRK05690.1"/>
    <property type="match status" value="1"/>
</dbReference>
<dbReference type="InterPro" id="IPR000594">
    <property type="entry name" value="ThiF_NAD_FAD-bd"/>
</dbReference>